<gene>
    <name evidence="1" type="ORF">LR48_Vigan03g049600</name>
</gene>
<organism evidence="1 2">
    <name type="scientific">Phaseolus angularis</name>
    <name type="common">Azuki bean</name>
    <name type="synonym">Vigna angularis</name>
    <dbReference type="NCBI Taxonomy" id="3914"/>
    <lineage>
        <taxon>Eukaryota</taxon>
        <taxon>Viridiplantae</taxon>
        <taxon>Streptophyta</taxon>
        <taxon>Embryophyta</taxon>
        <taxon>Tracheophyta</taxon>
        <taxon>Spermatophyta</taxon>
        <taxon>Magnoliopsida</taxon>
        <taxon>eudicotyledons</taxon>
        <taxon>Gunneridae</taxon>
        <taxon>Pentapetalae</taxon>
        <taxon>rosids</taxon>
        <taxon>fabids</taxon>
        <taxon>Fabales</taxon>
        <taxon>Fabaceae</taxon>
        <taxon>Papilionoideae</taxon>
        <taxon>50 kb inversion clade</taxon>
        <taxon>NPAAA clade</taxon>
        <taxon>indigoferoid/millettioid clade</taxon>
        <taxon>Phaseoleae</taxon>
        <taxon>Vigna</taxon>
    </lineage>
</organism>
<dbReference type="Proteomes" id="UP000053144">
    <property type="component" value="Chromosome 3"/>
</dbReference>
<protein>
    <submittedName>
        <fullName evidence="1">Uncharacterized protein</fullName>
    </submittedName>
</protein>
<dbReference type="EMBL" id="CM003373">
    <property type="protein sequence ID" value="KOM37115.1"/>
    <property type="molecule type" value="Genomic_DNA"/>
</dbReference>
<name>A0A0L9U2V2_PHAAN</name>
<accession>A0A0L9U2V2</accession>
<dbReference type="AlphaFoldDB" id="A0A0L9U2V2"/>
<evidence type="ECO:0000313" key="1">
    <source>
        <dbReference type="EMBL" id="KOM37115.1"/>
    </source>
</evidence>
<proteinExistence type="predicted"/>
<reference evidence="2" key="1">
    <citation type="journal article" date="2015" name="Proc. Natl. Acad. Sci. U.S.A.">
        <title>Genome sequencing of adzuki bean (Vigna angularis) provides insight into high starch and low fat accumulation and domestication.</title>
        <authorList>
            <person name="Yang K."/>
            <person name="Tian Z."/>
            <person name="Chen C."/>
            <person name="Luo L."/>
            <person name="Zhao B."/>
            <person name="Wang Z."/>
            <person name="Yu L."/>
            <person name="Li Y."/>
            <person name="Sun Y."/>
            <person name="Li W."/>
            <person name="Chen Y."/>
            <person name="Li Y."/>
            <person name="Zhang Y."/>
            <person name="Ai D."/>
            <person name="Zhao J."/>
            <person name="Shang C."/>
            <person name="Ma Y."/>
            <person name="Wu B."/>
            <person name="Wang M."/>
            <person name="Gao L."/>
            <person name="Sun D."/>
            <person name="Zhang P."/>
            <person name="Guo F."/>
            <person name="Wang W."/>
            <person name="Li Y."/>
            <person name="Wang J."/>
            <person name="Varshney R.K."/>
            <person name="Wang J."/>
            <person name="Ling H.Q."/>
            <person name="Wan P."/>
        </authorList>
    </citation>
    <scope>NUCLEOTIDE SEQUENCE</scope>
    <source>
        <strain evidence="2">cv. Jingnong 6</strain>
    </source>
</reference>
<sequence length="165" mass="18071">MSTKTRDLLPTESVVAVGEVAAGGEIQTHDAVVGLEQCSVGGEVGRRTRVGLDVDAPPGGIEMEGLEGAGTAQVGETYGGRRERTSRLRRTTEEERFRLDWRRLRWLAAANRVEVWTCDEDEPLPGLLVSERADGIGEAVARWLELTKQWRRRGAVAGLAEGFSR</sequence>
<dbReference type="Gramene" id="KOM37115">
    <property type="protein sequence ID" value="KOM37115"/>
    <property type="gene ID" value="LR48_Vigan03g049600"/>
</dbReference>
<evidence type="ECO:0000313" key="2">
    <source>
        <dbReference type="Proteomes" id="UP000053144"/>
    </source>
</evidence>